<keyword evidence="6 10" id="KW-0067">ATP-binding</keyword>
<dbReference type="Gene3D" id="3.90.190.20">
    <property type="entry name" value="Mur ligase, C-terminal domain"/>
    <property type="match status" value="1"/>
</dbReference>
<protein>
    <recommendedName>
        <fullName evidence="2">tetrahydrofolate synthase</fullName>
        <ecNumber evidence="2">6.3.2.17</ecNumber>
    </recommendedName>
    <alternativeName>
        <fullName evidence="8">Tetrahydrofolylpolyglutamate synthase</fullName>
    </alternativeName>
</protein>
<evidence type="ECO:0000256" key="7">
    <source>
        <dbReference type="ARBA" id="ARBA00022842"/>
    </source>
</evidence>
<evidence type="ECO:0000256" key="5">
    <source>
        <dbReference type="ARBA" id="ARBA00022741"/>
    </source>
</evidence>
<dbReference type="EMBL" id="FOXU01000003">
    <property type="protein sequence ID" value="SFQ47882.1"/>
    <property type="molecule type" value="Genomic_DNA"/>
</dbReference>
<organism evidence="13 14">
    <name type="scientific">Psychrobacillus psychrotolerans</name>
    <dbReference type="NCBI Taxonomy" id="126156"/>
    <lineage>
        <taxon>Bacteria</taxon>
        <taxon>Bacillati</taxon>
        <taxon>Bacillota</taxon>
        <taxon>Bacilli</taxon>
        <taxon>Bacillales</taxon>
        <taxon>Bacillaceae</taxon>
        <taxon>Psychrobacillus</taxon>
    </lineage>
</organism>
<evidence type="ECO:0000256" key="3">
    <source>
        <dbReference type="ARBA" id="ARBA00022598"/>
    </source>
</evidence>
<dbReference type="InterPro" id="IPR004101">
    <property type="entry name" value="Mur_ligase_C"/>
</dbReference>
<comment type="similarity">
    <text evidence="1 10">Belongs to the folylpolyglutamate synthase family.</text>
</comment>
<evidence type="ECO:0000256" key="8">
    <source>
        <dbReference type="ARBA" id="ARBA00030592"/>
    </source>
</evidence>
<dbReference type="GO" id="GO:0046872">
    <property type="term" value="F:metal ion binding"/>
    <property type="evidence" value="ECO:0007669"/>
    <property type="project" value="UniProtKB-KW"/>
</dbReference>
<gene>
    <name evidence="13" type="ORF">SAMN05421670_2262</name>
</gene>
<reference evidence="14" key="1">
    <citation type="submission" date="2016-10" db="EMBL/GenBank/DDBJ databases">
        <authorList>
            <person name="Varghese N."/>
            <person name="Submissions S."/>
        </authorList>
    </citation>
    <scope>NUCLEOTIDE SEQUENCE [LARGE SCALE GENOMIC DNA]</scope>
    <source>
        <strain evidence="14">DSM 11706</strain>
    </source>
</reference>
<dbReference type="Proteomes" id="UP000198734">
    <property type="component" value="Unassembled WGS sequence"/>
</dbReference>
<dbReference type="InterPro" id="IPR001645">
    <property type="entry name" value="Folylpolyglutamate_synth"/>
</dbReference>
<dbReference type="InterPro" id="IPR018109">
    <property type="entry name" value="Folylpolyglutamate_synth_CS"/>
</dbReference>
<dbReference type="Pfam" id="PF02875">
    <property type="entry name" value="Mur_ligase_C"/>
    <property type="match status" value="1"/>
</dbReference>
<dbReference type="GO" id="GO:0005737">
    <property type="term" value="C:cytoplasm"/>
    <property type="evidence" value="ECO:0007669"/>
    <property type="project" value="TreeGrafter"/>
</dbReference>
<dbReference type="Gene3D" id="3.40.1190.10">
    <property type="entry name" value="Mur-like, catalytic domain"/>
    <property type="match status" value="1"/>
</dbReference>
<evidence type="ECO:0000256" key="9">
    <source>
        <dbReference type="ARBA" id="ARBA00047493"/>
    </source>
</evidence>
<evidence type="ECO:0000259" key="12">
    <source>
        <dbReference type="Pfam" id="PF08245"/>
    </source>
</evidence>
<evidence type="ECO:0000256" key="4">
    <source>
        <dbReference type="ARBA" id="ARBA00022723"/>
    </source>
</evidence>
<sequence>MEIKNFNKYKTKWHIESETIIKPGLELIQSALQKLGNPQDKHKVIHVAGTNGKGSTIAFLTALASEHGLSYGSFTSPSIIDVHDQIQINSMPVTEKEMDNAFALMQKRGISGMLTDFELLTVAAFLIFEKVELDVLFIEAGMGGRLDSTNVMKNSIAVIPSISIDHTNFLGDTIEKISWHKAGILKANSQLVIGSLLEPAKKIMYKEAEEKNATVIEYDKDFRVVKERYTYKEYSFANLNPQMIGEHQQSNMALAITSLLISGFDLVVSQVQVAVKNARLPGRMEKIRDNLYMDGAHNRASMDALVEALKERFPDKQIHFIVGILKDKEYSVMLRKLEEIGSSFEFVNFQHERALDAIVLYELCNNSSKVLKKDANEVDFNENSEDSITIVTGSFYFIAELKEKTGI</sequence>
<dbReference type="InterPro" id="IPR036615">
    <property type="entry name" value="Mur_ligase_C_dom_sf"/>
</dbReference>
<proteinExistence type="inferred from homology"/>
<dbReference type="PIRSF" id="PIRSF001563">
    <property type="entry name" value="Folylpolyglu_synth"/>
    <property type="match status" value="1"/>
</dbReference>
<dbReference type="GO" id="GO:0008841">
    <property type="term" value="F:dihydrofolate synthase activity"/>
    <property type="evidence" value="ECO:0007669"/>
    <property type="project" value="TreeGrafter"/>
</dbReference>
<feature type="domain" description="Mur ligase central" evidence="12">
    <location>
        <begin position="47"/>
        <end position="257"/>
    </location>
</feature>
<keyword evidence="5 10" id="KW-0547">Nucleotide-binding</keyword>
<keyword evidence="7" id="KW-0460">Magnesium</keyword>
<evidence type="ECO:0000256" key="2">
    <source>
        <dbReference type="ARBA" id="ARBA00013025"/>
    </source>
</evidence>
<dbReference type="RefSeq" id="WP_245762677.1">
    <property type="nucleotide sequence ID" value="NZ_FOXU01000003.1"/>
</dbReference>
<dbReference type="GO" id="GO:0005524">
    <property type="term" value="F:ATP binding"/>
    <property type="evidence" value="ECO:0007669"/>
    <property type="project" value="UniProtKB-KW"/>
</dbReference>
<evidence type="ECO:0000313" key="14">
    <source>
        <dbReference type="Proteomes" id="UP000198734"/>
    </source>
</evidence>
<keyword evidence="14" id="KW-1185">Reference proteome</keyword>
<keyword evidence="4" id="KW-0479">Metal-binding</keyword>
<dbReference type="SUPFAM" id="SSF53244">
    <property type="entry name" value="MurD-like peptide ligases, peptide-binding domain"/>
    <property type="match status" value="1"/>
</dbReference>
<comment type="catalytic activity">
    <reaction evidence="9">
        <text>(6S)-5,6,7,8-tetrahydrofolyl-(gamma-L-Glu)(n) + L-glutamate + ATP = (6S)-5,6,7,8-tetrahydrofolyl-(gamma-L-Glu)(n+1) + ADP + phosphate + H(+)</text>
        <dbReference type="Rhea" id="RHEA:10580"/>
        <dbReference type="Rhea" id="RHEA-COMP:14738"/>
        <dbReference type="Rhea" id="RHEA-COMP:14740"/>
        <dbReference type="ChEBI" id="CHEBI:15378"/>
        <dbReference type="ChEBI" id="CHEBI:29985"/>
        <dbReference type="ChEBI" id="CHEBI:30616"/>
        <dbReference type="ChEBI" id="CHEBI:43474"/>
        <dbReference type="ChEBI" id="CHEBI:141005"/>
        <dbReference type="ChEBI" id="CHEBI:456216"/>
        <dbReference type="EC" id="6.3.2.17"/>
    </reaction>
</comment>
<evidence type="ECO:0000256" key="6">
    <source>
        <dbReference type="ARBA" id="ARBA00022840"/>
    </source>
</evidence>
<dbReference type="PANTHER" id="PTHR11136:SF0">
    <property type="entry name" value="DIHYDROFOLATE SYNTHETASE-RELATED"/>
    <property type="match status" value="1"/>
</dbReference>
<dbReference type="PANTHER" id="PTHR11136">
    <property type="entry name" value="FOLYLPOLYGLUTAMATE SYNTHASE-RELATED"/>
    <property type="match status" value="1"/>
</dbReference>
<dbReference type="AlphaFoldDB" id="A0A1I5YUM8"/>
<dbReference type="GO" id="GO:0004326">
    <property type="term" value="F:tetrahydrofolylpolyglutamate synthase activity"/>
    <property type="evidence" value="ECO:0007669"/>
    <property type="project" value="UniProtKB-EC"/>
</dbReference>
<feature type="domain" description="Mur ligase C-terminal" evidence="11">
    <location>
        <begin position="282"/>
        <end position="337"/>
    </location>
</feature>
<dbReference type="InterPro" id="IPR013221">
    <property type="entry name" value="Mur_ligase_cen"/>
</dbReference>
<evidence type="ECO:0000313" key="13">
    <source>
        <dbReference type="EMBL" id="SFQ47882.1"/>
    </source>
</evidence>
<dbReference type="InterPro" id="IPR036565">
    <property type="entry name" value="Mur-like_cat_sf"/>
</dbReference>
<dbReference type="Pfam" id="PF08245">
    <property type="entry name" value="Mur_ligase_M"/>
    <property type="match status" value="1"/>
</dbReference>
<dbReference type="SUPFAM" id="SSF53623">
    <property type="entry name" value="MurD-like peptide ligases, catalytic domain"/>
    <property type="match status" value="1"/>
</dbReference>
<dbReference type="EC" id="6.3.2.17" evidence="2"/>
<dbReference type="PROSITE" id="PS01012">
    <property type="entry name" value="FOLYLPOLYGLU_SYNT_2"/>
    <property type="match status" value="1"/>
</dbReference>
<name>A0A1I5YUM8_9BACI</name>
<evidence type="ECO:0000256" key="1">
    <source>
        <dbReference type="ARBA" id="ARBA00008276"/>
    </source>
</evidence>
<accession>A0A1I5YUM8</accession>
<keyword evidence="3 10" id="KW-0436">Ligase</keyword>
<dbReference type="STRING" id="126156.SAMN05421670_2262"/>
<dbReference type="NCBIfam" id="TIGR01499">
    <property type="entry name" value="folC"/>
    <property type="match status" value="1"/>
</dbReference>
<evidence type="ECO:0000256" key="10">
    <source>
        <dbReference type="PIRNR" id="PIRNR001563"/>
    </source>
</evidence>
<evidence type="ECO:0000259" key="11">
    <source>
        <dbReference type="Pfam" id="PF02875"/>
    </source>
</evidence>